<dbReference type="Proteomes" id="UP000032142">
    <property type="component" value="Unassembled WGS sequence"/>
</dbReference>
<evidence type="ECO:0000313" key="1">
    <source>
        <dbReference type="EMBL" id="KHG11840.1"/>
    </source>
</evidence>
<organism evidence="1 2">
    <name type="scientific">Gossypium arboreum</name>
    <name type="common">Tree cotton</name>
    <name type="synonym">Gossypium nanking</name>
    <dbReference type="NCBI Taxonomy" id="29729"/>
    <lineage>
        <taxon>Eukaryota</taxon>
        <taxon>Viridiplantae</taxon>
        <taxon>Streptophyta</taxon>
        <taxon>Embryophyta</taxon>
        <taxon>Tracheophyta</taxon>
        <taxon>Spermatophyta</taxon>
        <taxon>Magnoliopsida</taxon>
        <taxon>eudicotyledons</taxon>
        <taxon>Gunneridae</taxon>
        <taxon>Pentapetalae</taxon>
        <taxon>rosids</taxon>
        <taxon>malvids</taxon>
        <taxon>Malvales</taxon>
        <taxon>Malvaceae</taxon>
        <taxon>Malvoideae</taxon>
        <taxon>Gossypium</taxon>
    </lineage>
</organism>
<dbReference type="AlphaFoldDB" id="A0A0B0NG93"/>
<accession>A0A0B0NG93</accession>
<proteinExistence type="predicted"/>
<protein>
    <submittedName>
        <fullName evidence="1">Uncharacterized protein</fullName>
    </submittedName>
</protein>
<keyword evidence="2" id="KW-1185">Reference proteome</keyword>
<evidence type="ECO:0000313" key="2">
    <source>
        <dbReference type="Proteomes" id="UP000032142"/>
    </source>
</evidence>
<name>A0A0B0NG93_GOSAR</name>
<dbReference type="EMBL" id="KN396551">
    <property type="protein sequence ID" value="KHG11840.1"/>
    <property type="molecule type" value="Genomic_DNA"/>
</dbReference>
<gene>
    <name evidence="1" type="ORF">F383_04782</name>
</gene>
<sequence>MSQTCLTLAYTQMTQTSWHEYSIYFLGSNKNSTIFILIIPYQFHNQAIHAILIQIQFHIYISNVWIWQFLI</sequence>
<reference evidence="2" key="1">
    <citation type="submission" date="2014-09" db="EMBL/GenBank/DDBJ databases">
        <authorList>
            <person name="Mudge J."/>
            <person name="Ramaraj T."/>
            <person name="Lindquist I.E."/>
            <person name="Bharti A.K."/>
            <person name="Sundararajan A."/>
            <person name="Cameron C.T."/>
            <person name="Woodward J.E."/>
            <person name="May G.D."/>
            <person name="Brubaker C."/>
            <person name="Broadhvest J."/>
            <person name="Wilkins T.A."/>
        </authorList>
    </citation>
    <scope>NUCLEOTIDE SEQUENCE</scope>
    <source>
        <strain evidence="2">cv. AKA8401</strain>
    </source>
</reference>